<dbReference type="EMBL" id="JBHSWA010000003">
    <property type="protein sequence ID" value="MFC6643641.1"/>
    <property type="molecule type" value="Genomic_DNA"/>
</dbReference>
<gene>
    <name evidence="2" type="ORF">ACFQAU_19890</name>
</gene>
<dbReference type="Proteomes" id="UP001596403">
    <property type="component" value="Unassembled WGS sequence"/>
</dbReference>
<evidence type="ECO:0000313" key="3">
    <source>
        <dbReference type="Proteomes" id="UP001596403"/>
    </source>
</evidence>
<dbReference type="InterPro" id="IPR025246">
    <property type="entry name" value="IS30-like_HTH"/>
</dbReference>
<proteinExistence type="predicted"/>
<evidence type="ECO:0000259" key="1">
    <source>
        <dbReference type="Pfam" id="PF13936"/>
    </source>
</evidence>
<dbReference type="RefSeq" id="WP_386284786.1">
    <property type="nucleotide sequence ID" value="NZ_JBHSWA010000003.1"/>
</dbReference>
<feature type="non-terminal residue" evidence="2">
    <location>
        <position position="53"/>
    </location>
</feature>
<feature type="domain" description="Transposase IS30-like HTH" evidence="1">
    <location>
        <begin position="5"/>
        <end position="45"/>
    </location>
</feature>
<sequence>MAHTELGLRERRAIEDMLNAKMSVDKIAAEIGRHRSTVFREIKRNRYIDNELP</sequence>
<name>A0ABW1Z3E3_9RHOB</name>
<protein>
    <submittedName>
        <fullName evidence="2">Helix-turn-helix domain-containing protein</fullName>
    </submittedName>
</protein>
<comment type="caution">
    <text evidence="2">The sequence shown here is derived from an EMBL/GenBank/DDBJ whole genome shotgun (WGS) entry which is preliminary data.</text>
</comment>
<dbReference type="Pfam" id="PF13936">
    <property type="entry name" value="HTH_38"/>
    <property type="match status" value="1"/>
</dbReference>
<dbReference type="Gene3D" id="1.10.10.60">
    <property type="entry name" value="Homeodomain-like"/>
    <property type="match status" value="1"/>
</dbReference>
<reference evidence="3" key="1">
    <citation type="journal article" date="2019" name="Int. J. Syst. Evol. Microbiol.">
        <title>The Global Catalogue of Microorganisms (GCM) 10K type strain sequencing project: providing services to taxonomists for standard genome sequencing and annotation.</title>
        <authorList>
            <consortium name="The Broad Institute Genomics Platform"/>
            <consortium name="The Broad Institute Genome Sequencing Center for Infectious Disease"/>
            <person name="Wu L."/>
            <person name="Ma J."/>
        </authorList>
    </citation>
    <scope>NUCLEOTIDE SEQUENCE [LARGE SCALE GENOMIC DNA]</scope>
    <source>
        <strain evidence="3">NBRC 111368</strain>
    </source>
</reference>
<keyword evidence="3" id="KW-1185">Reference proteome</keyword>
<evidence type="ECO:0000313" key="2">
    <source>
        <dbReference type="EMBL" id="MFC6643641.1"/>
    </source>
</evidence>
<organism evidence="2 3">
    <name type="scientific">Sulfitobacter profundi</name>
    <dbReference type="NCBI Taxonomy" id="2679961"/>
    <lineage>
        <taxon>Bacteria</taxon>
        <taxon>Pseudomonadati</taxon>
        <taxon>Pseudomonadota</taxon>
        <taxon>Alphaproteobacteria</taxon>
        <taxon>Rhodobacterales</taxon>
        <taxon>Roseobacteraceae</taxon>
        <taxon>Sulfitobacter</taxon>
    </lineage>
</organism>
<accession>A0ABW1Z3E3</accession>